<proteinExistence type="predicted"/>
<dbReference type="InterPro" id="IPR039437">
    <property type="entry name" value="FrzH/put_lumazine-bd"/>
</dbReference>
<feature type="signal peptide" evidence="1">
    <location>
        <begin position="1"/>
        <end position="23"/>
    </location>
</feature>
<gene>
    <name evidence="2" type="ORF">EZE20_00610</name>
</gene>
<protein>
    <recommendedName>
        <fullName evidence="4">Nuclear transport factor 2 family protein</fullName>
    </recommendedName>
</protein>
<dbReference type="Proteomes" id="UP000295706">
    <property type="component" value="Unassembled WGS sequence"/>
</dbReference>
<dbReference type="AlphaFoldDB" id="A0A4V2XAU7"/>
<name>A0A4V2XAU7_9BACT</name>
<accession>A0A4V2XAU7</accession>
<evidence type="ECO:0000313" key="2">
    <source>
        <dbReference type="EMBL" id="TDB68875.1"/>
    </source>
</evidence>
<dbReference type="OrthoDB" id="117186at2"/>
<evidence type="ECO:0008006" key="4">
    <source>
        <dbReference type="Google" id="ProtNLM"/>
    </source>
</evidence>
<evidence type="ECO:0000313" key="3">
    <source>
        <dbReference type="Proteomes" id="UP000295706"/>
    </source>
</evidence>
<organism evidence="2 3">
    <name type="scientific">Arundinibacter roseus</name>
    <dbReference type="NCBI Taxonomy" id="2070510"/>
    <lineage>
        <taxon>Bacteria</taxon>
        <taxon>Pseudomonadati</taxon>
        <taxon>Bacteroidota</taxon>
        <taxon>Cytophagia</taxon>
        <taxon>Cytophagales</taxon>
        <taxon>Spirosomataceae</taxon>
        <taxon>Arundinibacter</taxon>
    </lineage>
</organism>
<sequence>MKPIITKLLLLISVLIVQQKAVAQDPEKEVIQVAHDFFAALEKGDSTAFRALFIPSAKVYTVREKYAQSVINHRSPFTDTFRPGTVIKERMKSQGVVVQVHNRTAMIWAPYDLWVNDVFSHCGIDIFTLLLTPNGWRIASLAYSIENEGCTPP</sequence>
<dbReference type="SUPFAM" id="SSF54427">
    <property type="entry name" value="NTF2-like"/>
    <property type="match status" value="1"/>
</dbReference>
<reference evidence="2 3" key="1">
    <citation type="submission" date="2019-02" db="EMBL/GenBank/DDBJ databases">
        <title>Arundinibacter roseus gen. nov., sp. nov., a new member of the family Cytophagaceae.</title>
        <authorList>
            <person name="Szuroczki S."/>
            <person name="Khayer B."/>
            <person name="Sproer C."/>
            <person name="Toumi M."/>
            <person name="Szabo A."/>
            <person name="Felfoldi T."/>
            <person name="Schumann P."/>
            <person name="Toth E."/>
        </authorList>
    </citation>
    <scope>NUCLEOTIDE SEQUENCE [LARGE SCALE GENOMIC DNA]</scope>
    <source>
        <strain evidence="2 3">DMA-k-7a</strain>
    </source>
</reference>
<dbReference type="RefSeq" id="WP_132113411.1">
    <property type="nucleotide sequence ID" value="NZ_SMJU01000001.1"/>
</dbReference>
<evidence type="ECO:0000256" key="1">
    <source>
        <dbReference type="SAM" id="SignalP"/>
    </source>
</evidence>
<dbReference type="InterPro" id="IPR032710">
    <property type="entry name" value="NTF2-like_dom_sf"/>
</dbReference>
<comment type="caution">
    <text evidence="2">The sequence shown here is derived from an EMBL/GenBank/DDBJ whole genome shotgun (WGS) entry which is preliminary data.</text>
</comment>
<dbReference type="Pfam" id="PF12893">
    <property type="entry name" value="Lumazine_bd_2"/>
    <property type="match status" value="1"/>
</dbReference>
<dbReference type="EMBL" id="SMJU01000001">
    <property type="protein sequence ID" value="TDB68875.1"/>
    <property type="molecule type" value="Genomic_DNA"/>
</dbReference>
<keyword evidence="1" id="KW-0732">Signal</keyword>
<keyword evidence="3" id="KW-1185">Reference proteome</keyword>
<dbReference type="Gene3D" id="3.10.450.50">
    <property type="match status" value="1"/>
</dbReference>
<feature type="chain" id="PRO_5020994035" description="Nuclear transport factor 2 family protein" evidence="1">
    <location>
        <begin position="24"/>
        <end position="153"/>
    </location>
</feature>